<protein>
    <submittedName>
        <fullName evidence="2">Uncharacterized protein</fullName>
    </submittedName>
</protein>
<evidence type="ECO:0000313" key="3">
    <source>
        <dbReference type="Proteomes" id="UP000815677"/>
    </source>
</evidence>
<organism evidence="2 3">
    <name type="scientific">Mycena chlorophos</name>
    <name type="common">Agaric fungus</name>
    <name type="synonym">Agaricus chlorophos</name>
    <dbReference type="NCBI Taxonomy" id="658473"/>
    <lineage>
        <taxon>Eukaryota</taxon>
        <taxon>Fungi</taxon>
        <taxon>Dikarya</taxon>
        <taxon>Basidiomycota</taxon>
        <taxon>Agaricomycotina</taxon>
        <taxon>Agaricomycetes</taxon>
        <taxon>Agaricomycetidae</taxon>
        <taxon>Agaricales</taxon>
        <taxon>Marasmiineae</taxon>
        <taxon>Mycenaceae</taxon>
        <taxon>Mycena</taxon>
    </lineage>
</organism>
<accession>A0ABQ0L077</accession>
<keyword evidence="3" id="KW-1185">Reference proteome</keyword>
<feature type="non-terminal residue" evidence="2">
    <location>
        <position position="67"/>
    </location>
</feature>
<dbReference type="Proteomes" id="UP000815677">
    <property type="component" value="Unassembled WGS sequence"/>
</dbReference>
<feature type="region of interest" description="Disordered" evidence="1">
    <location>
        <begin position="1"/>
        <end position="27"/>
    </location>
</feature>
<evidence type="ECO:0000313" key="2">
    <source>
        <dbReference type="EMBL" id="GAT44551.1"/>
    </source>
</evidence>
<dbReference type="EMBL" id="DF839829">
    <property type="protein sequence ID" value="GAT44551.1"/>
    <property type="molecule type" value="Genomic_DNA"/>
</dbReference>
<gene>
    <name evidence="2" type="ORF">MCHLO_02166</name>
</gene>
<name>A0ABQ0L077_MYCCL</name>
<proteinExistence type="predicted"/>
<evidence type="ECO:0000256" key="1">
    <source>
        <dbReference type="SAM" id="MobiDB-lite"/>
    </source>
</evidence>
<sequence length="67" mass="6437">MSENIPPSPSSTATEPPSSPPATPQRSGLVSLAIGPLLVVASTNLVAATSNGANHVLGAHGPLGNGA</sequence>
<reference evidence="2" key="1">
    <citation type="submission" date="2014-09" db="EMBL/GenBank/DDBJ databases">
        <title>Genome sequence of the luminous mushroom Mycena chlorophos for searching fungal bioluminescence genes.</title>
        <authorList>
            <person name="Tanaka Y."/>
            <person name="Kasuga D."/>
            <person name="Oba Y."/>
            <person name="Hase S."/>
            <person name="Sato K."/>
            <person name="Oba Y."/>
            <person name="Sakakibara Y."/>
        </authorList>
    </citation>
    <scope>NUCLEOTIDE SEQUENCE</scope>
</reference>